<dbReference type="Pfam" id="PF02518">
    <property type="entry name" value="HATPase_c"/>
    <property type="match status" value="1"/>
</dbReference>
<dbReference type="PROSITE" id="PS50894">
    <property type="entry name" value="HPT"/>
    <property type="match status" value="1"/>
</dbReference>
<dbReference type="AlphaFoldDB" id="A0A1Y5NCZ7"/>
<dbReference type="EMBL" id="NDYQ01000002">
    <property type="protein sequence ID" value="OUT18740.1"/>
    <property type="molecule type" value="Genomic_DNA"/>
</dbReference>
<evidence type="ECO:0000256" key="3">
    <source>
        <dbReference type="ARBA" id="ARBA00022553"/>
    </source>
</evidence>
<feature type="compositionally biased region" description="Basic and acidic residues" evidence="8">
    <location>
        <begin position="226"/>
        <end position="236"/>
    </location>
</feature>
<dbReference type="Gene3D" id="3.40.50.2300">
    <property type="match status" value="1"/>
</dbReference>
<dbReference type="PRINTS" id="PR00344">
    <property type="entry name" value="BCTRLSENSOR"/>
</dbReference>
<name>A0A1Y5NCZ7_9BACT</name>
<dbReference type="Pfam" id="PF02895">
    <property type="entry name" value="H-kinase_dim"/>
    <property type="match status" value="1"/>
</dbReference>
<reference evidence="13 14" key="1">
    <citation type="submission" date="2017-04" db="EMBL/GenBank/DDBJ databases">
        <title>Complete genome of Campylobacter concisus ATCC 33237T and draft genomes for an additional eight well characterized C. concisus strains.</title>
        <authorList>
            <person name="Cornelius A.J."/>
            <person name="Miller W.G."/>
            <person name="Lastovica A.J."/>
            <person name="On S.L."/>
            <person name="French N.P."/>
            <person name="Vandenberg O."/>
            <person name="Biggs P.J."/>
        </authorList>
    </citation>
    <scope>NUCLEOTIDE SEQUENCE [LARGE SCALE GENOMIC DNA]</scope>
    <source>
        <strain evidence="13 14">Lasto127.99</strain>
    </source>
</reference>
<dbReference type="InterPro" id="IPR036890">
    <property type="entry name" value="HATPase_C_sf"/>
</dbReference>
<feature type="modified residue" description="Phosphohistidine" evidence="6">
    <location>
        <position position="47"/>
    </location>
</feature>
<comment type="catalytic activity">
    <reaction evidence="1">
        <text>ATP + protein L-histidine = ADP + protein N-phospho-L-histidine.</text>
        <dbReference type="EC" id="2.7.13.3"/>
    </reaction>
</comment>
<dbReference type="InterPro" id="IPR001789">
    <property type="entry name" value="Sig_transdc_resp-reg_receiver"/>
</dbReference>
<dbReference type="InterPro" id="IPR011006">
    <property type="entry name" value="CheY-like_superfamily"/>
</dbReference>
<evidence type="ECO:0000259" key="10">
    <source>
        <dbReference type="PROSITE" id="PS50110"/>
    </source>
</evidence>
<dbReference type="Gene3D" id="1.20.120.160">
    <property type="entry name" value="HPT domain"/>
    <property type="match status" value="1"/>
</dbReference>
<dbReference type="SMART" id="SM00387">
    <property type="entry name" value="HATPase_c"/>
    <property type="match status" value="1"/>
</dbReference>
<dbReference type="PANTHER" id="PTHR43395">
    <property type="entry name" value="SENSOR HISTIDINE KINASE CHEA"/>
    <property type="match status" value="1"/>
</dbReference>
<dbReference type="InterPro" id="IPR036641">
    <property type="entry name" value="HPT_dom_sf"/>
</dbReference>
<dbReference type="FunFam" id="3.30.565.10:FF:000016">
    <property type="entry name" value="Chemotaxis protein CheA, putative"/>
    <property type="match status" value="1"/>
</dbReference>
<dbReference type="GO" id="GO:0005737">
    <property type="term" value="C:cytoplasm"/>
    <property type="evidence" value="ECO:0007669"/>
    <property type="project" value="InterPro"/>
</dbReference>
<evidence type="ECO:0000256" key="6">
    <source>
        <dbReference type="PROSITE-ProRule" id="PRU00110"/>
    </source>
</evidence>
<dbReference type="Proteomes" id="UP000195893">
    <property type="component" value="Unassembled WGS sequence"/>
</dbReference>
<dbReference type="Pfam" id="PF01584">
    <property type="entry name" value="CheW"/>
    <property type="match status" value="1"/>
</dbReference>
<dbReference type="SUPFAM" id="SSF50341">
    <property type="entry name" value="CheW-like"/>
    <property type="match status" value="1"/>
</dbReference>
<evidence type="ECO:0000313" key="14">
    <source>
        <dbReference type="Proteomes" id="UP000195893"/>
    </source>
</evidence>
<dbReference type="CDD" id="cd16916">
    <property type="entry name" value="HATPase_CheA-like"/>
    <property type="match status" value="1"/>
</dbReference>
<dbReference type="PROSITE" id="PS50851">
    <property type="entry name" value="CHEW"/>
    <property type="match status" value="1"/>
</dbReference>
<feature type="domain" description="Response regulatory" evidence="10">
    <location>
        <begin position="663"/>
        <end position="781"/>
    </location>
</feature>
<dbReference type="CDD" id="cd00088">
    <property type="entry name" value="HPT"/>
    <property type="match status" value="1"/>
</dbReference>
<keyword evidence="5" id="KW-0418">Kinase</keyword>
<organism evidence="13 14">
    <name type="scientific">Campylobacter concisus</name>
    <dbReference type="NCBI Taxonomy" id="199"/>
    <lineage>
        <taxon>Bacteria</taxon>
        <taxon>Pseudomonadati</taxon>
        <taxon>Campylobacterota</taxon>
        <taxon>Epsilonproteobacteria</taxon>
        <taxon>Campylobacterales</taxon>
        <taxon>Campylobacteraceae</taxon>
        <taxon>Campylobacter</taxon>
    </lineage>
</organism>
<feature type="compositionally biased region" description="Low complexity" evidence="8">
    <location>
        <begin position="131"/>
        <end position="144"/>
    </location>
</feature>
<keyword evidence="4" id="KW-0808">Transferase</keyword>
<evidence type="ECO:0000313" key="13">
    <source>
        <dbReference type="EMBL" id="OUT18740.1"/>
    </source>
</evidence>
<dbReference type="InterPro" id="IPR051315">
    <property type="entry name" value="Bact_Chemotaxis_CheA"/>
</dbReference>
<comment type="caution">
    <text evidence="13">The sequence shown here is derived from an EMBL/GenBank/DDBJ whole genome shotgun (WGS) entry which is preliminary data.</text>
</comment>
<dbReference type="CDD" id="cd17546">
    <property type="entry name" value="REC_hyHK_CKI1_RcsC-like"/>
    <property type="match status" value="1"/>
</dbReference>
<dbReference type="GO" id="GO:0006935">
    <property type="term" value="P:chemotaxis"/>
    <property type="evidence" value="ECO:0007669"/>
    <property type="project" value="InterPro"/>
</dbReference>
<evidence type="ECO:0000259" key="11">
    <source>
        <dbReference type="PROSITE" id="PS50851"/>
    </source>
</evidence>
<feature type="region of interest" description="Disordered" evidence="8">
    <location>
        <begin position="131"/>
        <end position="176"/>
    </location>
</feature>
<feature type="compositionally biased region" description="Low complexity" evidence="8">
    <location>
        <begin position="202"/>
        <end position="218"/>
    </location>
</feature>
<evidence type="ECO:0000256" key="8">
    <source>
        <dbReference type="SAM" id="MobiDB-lite"/>
    </source>
</evidence>
<dbReference type="Gene3D" id="2.30.30.40">
    <property type="entry name" value="SH3 Domains"/>
    <property type="match status" value="1"/>
</dbReference>
<evidence type="ECO:0000259" key="9">
    <source>
        <dbReference type="PROSITE" id="PS50109"/>
    </source>
</evidence>
<dbReference type="EC" id="2.7.13.3" evidence="2"/>
<dbReference type="CDD" id="cd00731">
    <property type="entry name" value="CheA_reg"/>
    <property type="match status" value="1"/>
</dbReference>
<dbReference type="PROSITE" id="PS50110">
    <property type="entry name" value="RESPONSE_REGULATORY"/>
    <property type="match status" value="1"/>
</dbReference>
<evidence type="ECO:0000256" key="7">
    <source>
        <dbReference type="PROSITE-ProRule" id="PRU00169"/>
    </source>
</evidence>
<evidence type="ECO:0000256" key="5">
    <source>
        <dbReference type="ARBA" id="ARBA00022777"/>
    </source>
</evidence>
<feature type="region of interest" description="Disordered" evidence="8">
    <location>
        <begin position="193"/>
        <end position="243"/>
    </location>
</feature>
<dbReference type="InterPro" id="IPR005467">
    <property type="entry name" value="His_kinase_dom"/>
</dbReference>
<dbReference type="InterPro" id="IPR003594">
    <property type="entry name" value="HATPase_dom"/>
</dbReference>
<sequence length="784" mass="85913">MDDMKEIMEDFLIEAFELIEQIDHDLVELEANPEDLELLNRIFRVAHTVKGSSSFLNFDVLTELTHHMEDVLNKARKGELKITPDIMDVVLESVDMMKGLLESIRDNGSDAAAGIDIKNICASLTQISEGEAPSAAAEAPAAAPAPEPVKEPEPAAPAEEAAPEVSDAELSKLSDSEVEAEIERLLKVRKAEDQARRASKGIAPKSPEEIAPAASAAPAPAPKPAPSRERDADKKVPAASSSSAVAQEQTIRVEVKRLDHLMNLIGELVLGKNRLLKIYDDVEERYEGEKFLEELNQVVSSLSLVTTDIQLAVMKTRMLPIAKVFNKFPRMIRDLSRELGKQIDLEISGEETELDKSIVEEIGDPLVHIIRNSCDHGIEDPETRKAMGKPEKGLVQLKAYNEGNHIVVEIVDDGKGLDADMLKAKSIEKGIITEREADAMSEKEAFGLIFKPGFSTAAKVTNVSGRGVGMDVVKTNIEKLNGIIDIESEVGKGTVMKLKIPLTLAIIQSLLVGTQEEFYAIPLASVLETVRVPIDDIYTIDGKNVLRLRDEVLSLVRLSDVFGVNKVFDGGDQTYVVIIGVAEAKLGIIVDTLVGQEEIVIKSMGDYLQNIPGIAGATIRGDGRVTLIIDVGAMMEMAKDIKVNIRAEMEDSTKAKEKPSDYKVLIVDDSKMDRTIMQKSLEPIGVTIIEATNGVEALNIIKSGEHAFDAVLIDIEMPRMDGYTLAGEIRKYSKYRTLPLIAVTSRTSKTDRLRGVEVGMTEYITKPYSSEYLENVVRKNIKLG</sequence>
<feature type="compositionally biased region" description="Low complexity" evidence="8">
    <location>
        <begin position="156"/>
        <end position="165"/>
    </location>
</feature>
<proteinExistence type="predicted"/>
<dbReference type="SMART" id="SM01231">
    <property type="entry name" value="H-kinase_dim"/>
    <property type="match status" value="1"/>
</dbReference>
<dbReference type="FunFam" id="2.30.30.40:FF:000048">
    <property type="entry name" value="Chemotaxis protein CheA, putative"/>
    <property type="match status" value="1"/>
</dbReference>
<dbReference type="InterPro" id="IPR002545">
    <property type="entry name" value="CheW-lke_dom"/>
</dbReference>
<accession>A0A1Y5NCZ7</accession>
<dbReference type="Gene3D" id="3.30.565.10">
    <property type="entry name" value="Histidine kinase-like ATPase, C-terminal domain"/>
    <property type="match status" value="1"/>
</dbReference>
<evidence type="ECO:0000259" key="12">
    <source>
        <dbReference type="PROSITE" id="PS50894"/>
    </source>
</evidence>
<dbReference type="InterPro" id="IPR037006">
    <property type="entry name" value="CheA-like_homodim_sf"/>
</dbReference>
<dbReference type="SUPFAM" id="SSF47384">
    <property type="entry name" value="Homodimeric domain of signal transducing histidine kinase"/>
    <property type="match status" value="1"/>
</dbReference>
<dbReference type="Pfam" id="PF00072">
    <property type="entry name" value="Response_reg"/>
    <property type="match status" value="1"/>
</dbReference>
<dbReference type="SUPFAM" id="SSF55874">
    <property type="entry name" value="ATPase domain of HSP90 chaperone/DNA topoisomerase II/histidine kinase"/>
    <property type="match status" value="1"/>
</dbReference>
<dbReference type="SUPFAM" id="SSF47226">
    <property type="entry name" value="Histidine-containing phosphotransfer domain, HPT domain"/>
    <property type="match status" value="1"/>
</dbReference>
<keyword evidence="3 7" id="KW-0597">Phosphoprotein</keyword>
<dbReference type="InterPro" id="IPR004358">
    <property type="entry name" value="Sig_transdc_His_kin-like_C"/>
</dbReference>
<dbReference type="RefSeq" id="WP_087581060.1">
    <property type="nucleotide sequence ID" value="NZ_NDYQ01000002.1"/>
</dbReference>
<dbReference type="GO" id="GO:0000155">
    <property type="term" value="F:phosphorelay sensor kinase activity"/>
    <property type="evidence" value="ECO:0007669"/>
    <property type="project" value="InterPro"/>
</dbReference>
<evidence type="ECO:0000256" key="1">
    <source>
        <dbReference type="ARBA" id="ARBA00000085"/>
    </source>
</evidence>
<evidence type="ECO:0000256" key="4">
    <source>
        <dbReference type="ARBA" id="ARBA00022679"/>
    </source>
</evidence>
<feature type="domain" description="HPt" evidence="12">
    <location>
        <begin position="1"/>
        <end position="104"/>
    </location>
</feature>
<feature type="domain" description="Histidine kinase" evidence="9">
    <location>
        <begin position="257"/>
        <end position="504"/>
    </location>
</feature>
<feature type="domain" description="CheW-like" evidence="11">
    <location>
        <begin position="506"/>
        <end position="640"/>
    </location>
</feature>
<dbReference type="InterPro" id="IPR004105">
    <property type="entry name" value="CheA-like_dim"/>
</dbReference>
<dbReference type="InterPro" id="IPR036097">
    <property type="entry name" value="HisK_dim/P_sf"/>
</dbReference>
<dbReference type="Gene3D" id="1.10.287.560">
    <property type="entry name" value="Histidine kinase CheA-like, homodimeric domain"/>
    <property type="match status" value="1"/>
</dbReference>
<protein>
    <recommendedName>
        <fullName evidence="2">histidine kinase</fullName>
        <ecNumber evidence="2">2.7.13.3</ecNumber>
    </recommendedName>
</protein>
<dbReference type="PROSITE" id="PS50109">
    <property type="entry name" value="HIS_KIN"/>
    <property type="match status" value="1"/>
</dbReference>
<evidence type="ECO:0000256" key="2">
    <source>
        <dbReference type="ARBA" id="ARBA00012438"/>
    </source>
</evidence>
<dbReference type="PANTHER" id="PTHR43395:SF1">
    <property type="entry name" value="CHEMOTAXIS PROTEIN CHEA"/>
    <property type="match status" value="1"/>
</dbReference>
<dbReference type="InterPro" id="IPR008207">
    <property type="entry name" value="Sig_transdc_His_kin_Hpt_dom"/>
</dbReference>
<dbReference type="SUPFAM" id="SSF52172">
    <property type="entry name" value="CheY-like"/>
    <property type="match status" value="1"/>
</dbReference>
<dbReference type="InterPro" id="IPR036061">
    <property type="entry name" value="CheW-like_dom_sf"/>
</dbReference>
<dbReference type="SMART" id="SM00260">
    <property type="entry name" value="CheW"/>
    <property type="match status" value="1"/>
</dbReference>
<dbReference type="Pfam" id="PF01627">
    <property type="entry name" value="Hpt"/>
    <property type="match status" value="1"/>
</dbReference>
<dbReference type="SMART" id="SM00448">
    <property type="entry name" value="REC"/>
    <property type="match status" value="1"/>
</dbReference>
<gene>
    <name evidence="13" type="ORF">B9N60_01690</name>
</gene>
<dbReference type="SMART" id="SM00073">
    <property type="entry name" value="HPT"/>
    <property type="match status" value="1"/>
</dbReference>
<feature type="modified residue" description="4-aspartylphosphate" evidence="7">
    <location>
        <position position="714"/>
    </location>
</feature>